<keyword evidence="5 9" id="KW-0653">Protein transport</keyword>
<keyword evidence="11" id="KW-1185">Reference proteome</keyword>
<accession>A0A388TDC0</accession>
<sequence length="72" mass="7698">MIFYLILQQISAVLLIIAVMLHSAKADGIAGIGGQANVYGNAQKEMEKGLDQFTLIVAVSFIVFSLLVARSS</sequence>
<evidence type="ECO:0000256" key="1">
    <source>
        <dbReference type="ARBA" id="ARBA00004141"/>
    </source>
</evidence>
<reference evidence="10 11" key="1">
    <citation type="journal article" date="2019" name="ISME J.">
        <title>Genome analyses of uncultured TG2/ZB3 bacteria in 'Margulisbacteria' specifically attached to ectosymbiotic spirochetes of protists in the termite gut.</title>
        <authorList>
            <person name="Utami Y.D."/>
            <person name="Kuwahara H."/>
            <person name="Igai K."/>
            <person name="Murakami T."/>
            <person name="Sugaya K."/>
            <person name="Morikawa T."/>
            <person name="Nagura Y."/>
            <person name="Yuki M."/>
            <person name="Deevong P."/>
            <person name="Inoue T."/>
            <person name="Kihara K."/>
            <person name="Lo N."/>
            <person name="Yamada A."/>
            <person name="Ohkuma M."/>
            <person name="Hongoh Y."/>
        </authorList>
    </citation>
    <scope>NUCLEOTIDE SEQUENCE [LARGE SCALE GENOMIC DNA]</scope>
    <source>
        <strain evidence="10">NkOx7-01</strain>
    </source>
</reference>
<dbReference type="GO" id="GO:0009306">
    <property type="term" value="P:protein secretion"/>
    <property type="evidence" value="ECO:0007669"/>
    <property type="project" value="UniProtKB-UniRule"/>
</dbReference>
<proteinExistence type="inferred from homology"/>
<dbReference type="GO" id="GO:0015450">
    <property type="term" value="F:protein-transporting ATPase activity"/>
    <property type="evidence" value="ECO:0007669"/>
    <property type="project" value="UniProtKB-UniRule"/>
</dbReference>
<evidence type="ECO:0000256" key="6">
    <source>
        <dbReference type="ARBA" id="ARBA00022989"/>
    </source>
</evidence>
<keyword evidence="8 9" id="KW-0472">Membrane</keyword>
<keyword evidence="3 9" id="KW-0813">Transport</keyword>
<comment type="function">
    <text evidence="9">Involved in protein export. Participates in an early event of protein translocation.</text>
</comment>
<evidence type="ECO:0000256" key="3">
    <source>
        <dbReference type="ARBA" id="ARBA00022448"/>
    </source>
</evidence>
<comment type="caution">
    <text evidence="9">Lacks conserved residue(s) required for the propagation of feature annotation.</text>
</comment>
<dbReference type="InterPro" id="IPR004692">
    <property type="entry name" value="SecG"/>
</dbReference>
<comment type="similarity">
    <text evidence="2 9">Belongs to the SecG family.</text>
</comment>
<keyword evidence="6 9" id="KW-1133">Transmembrane helix</keyword>
<protein>
    <recommendedName>
        <fullName evidence="9">Protein-export membrane protein SecG</fullName>
    </recommendedName>
</protein>
<comment type="subcellular location">
    <subcellularLocation>
        <location evidence="9">Cell membrane</location>
        <topology evidence="9">Multi-pass membrane protein</topology>
    </subcellularLocation>
    <subcellularLocation>
        <location evidence="1">Membrane</location>
        <topology evidence="1">Multi-pass membrane protein</topology>
    </subcellularLocation>
</comment>
<evidence type="ECO:0000256" key="2">
    <source>
        <dbReference type="ARBA" id="ARBA00008445"/>
    </source>
</evidence>
<dbReference type="EMBL" id="BGZN01000044">
    <property type="protein sequence ID" value="GBR74412.1"/>
    <property type="molecule type" value="Genomic_DNA"/>
</dbReference>
<evidence type="ECO:0000256" key="5">
    <source>
        <dbReference type="ARBA" id="ARBA00022927"/>
    </source>
</evidence>
<evidence type="ECO:0000313" key="10">
    <source>
        <dbReference type="EMBL" id="GBR74412.1"/>
    </source>
</evidence>
<feature type="transmembrane region" description="Helical" evidence="9">
    <location>
        <begin position="50"/>
        <end position="69"/>
    </location>
</feature>
<gene>
    <name evidence="10" type="primary">secG</name>
    <name evidence="10" type="ORF">NO1_1590</name>
</gene>
<comment type="caution">
    <text evidence="10">The sequence shown here is derived from an EMBL/GenBank/DDBJ whole genome shotgun (WGS) entry which is preliminary data.</text>
</comment>
<name>A0A388TDC0_TERA1</name>
<evidence type="ECO:0000256" key="4">
    <source>
        <dbReference type="ARBA" id="ARBA00022692"/>
    </source>
</evidence>
<dbReference type="Proteomes" id="UP000269352">
    <property type="component" value="Unassembled WGS sequence"/>
</dbReference>
<evidence type="ECO:0000256" key="9">
    <source>
        <dbReference type="RuleBase" id="RU365087"/>
    </source>
</evidence>
<evidence type="ECO:0000313" key="11">
    <source>
        <dbReference type="Proteomes" id="UP000269352"/>
    </source>
</evidence>
<evidence type="ECO:0000256" key="8">
    <source>
        <dbReference type="ARBA" id="ARBA00023136"/>
    </source>
</evidence>
<dbReference type="GO" id="GO:0005886">
    <property type="term" value="C:plasma membrane"/>
    <property type="evidence" value="ECO:0007669"/>
    <property type="project" value="UniProtKB-SubCell"/>
</dbReference>
<organism evidence="10 11">
    <name type="scientific">Termititenax aidoneus</name>
    <dbReference type="NCBI Taxonomy" id="2218524"/>
    <lineage>
        <taxon>Bacteria</taxon>
        <taxon>Bacillati</taxon>
        <taxon>Candidatus Margulisiibacteriota</taxon>
        <taxon>Candidatus Termititenacia</taxon>
        <taxon>Candidatus Termititenacales</taxon>
        <taxon>Candidatus Termititenacaceae</taxon>
        <taxon>Candidatus Termititenax</taxon>
    </lineage>
</organism>
<dbReference type="NCBIfam" id="TIGR00810">
    <property type="entry name" value="secG"/>
    <property type="match status" value="1"/>
</dbReference>
<keyword evidence="7 9" id="KW-0811">Translocation</keyword>
<dbReference type="AlphaFoldDB" id="A0A388TDC0"/>
<keyword evidence="9" id="KW-1003">Cell membrane</keyword>
<keyword evidence="4 9" id="KW-0812">Transmembrane</keyword>
<evidence type="ECO:0000256" key="7">
    <source>
        <dbReference type="ARBA" id="ARBA00023010"/>
    </source>
</evidence>
<dbReference type="Pfam" id="PF03840">
    <property type="entry name" value="SecG"/>
    <property type="match status" value="1"/>
</dbReference>